<name>A0A382DUC1_9ZZZZ</name>
<dbReference type="InterPro" id="IPR013785">
    <property type="entry name" value="Aldolase_TIM"/>
</dbReference>
<evidence type="ECO:0000313" key="2">
    <source>
        <dbReference type="EMBL" id="SVB41759.1"/>
    </source>
</evidence>
<gene>
    <name evidence="2" type="ORF">METZ01_LOCUS194613</name>
</gene>
<dbReference type="GO" id="GO:0003824">
    <property type="term" value="F:catalytic activity"/>
    <property type="evidence" value="ECO:0007669"/>
    <property type="project" value="InterPro"/>
</dbReference>
<dbReference type="Gene3D" id="3.20.20.70">
    <property type="entry name" value="Aldolase class I"/>
    <property type="match status" value="1"/>
</dbReference>
<feature type="non-terminal residue" evidence="2">
    <location>
        <position position="99"/>
    </location>
</feature>
<dbReference type="EMBL" id="UINC01041040">
    <property type="protein sequence ID" value="SVB41759.1"/>
    <property type="molecule type" value="Genomic_DNA"/>
</dbReference>
<protein>
    <recommendedName>
        <fullName evidence="1">Pyruvate carboxyltransferase domain-containing protein</fullName>
    </recommendedName>
</protein>
<reference evidence="2" key="1">
    <citation type="submission" date="2018-05" db="EMBL/GenBank/DDBJ databases">
        <authorList>
            <person name="Lanie J.A."/>
            <person name="Ng W.-L."/>
            <person name="Kazmierczak K.M."/>
            <person name="Andrzejewski T.M."/>
            <person name="Davidsen T.M."/>
            <person name="Wayne K.J."/>
            <person name="Tettelin H."/>
            <person name="Glass J.I."/>
            <person name="Rusch D."/>
            <person name="Podicherti R."/>
            <person name="Tsui H.-C.T."/>
            <person name="Winkler M.E."/>
        </authorList>
    </citation>
    <scope>NUCLEOTIDE SEQUENCE</scope>
</reference>
<dbReference type="SUPFAM" id="SSF51569">
    <property type="entry name" value="Aldolase"/>
    <property type="match status" value="1"/>
</dbReference>
<organism evidence="2">
    <name type="scientific">marine metagenome</name>
    <dbReference type="NCBI Taxonomy" id="408172"/>
    <lineage>
        <taxon>unclassified sequences</taxon>
        <taxon>metagenomes</taxon>
        <taxon>ecological metagenomes</taxon>
    </lineage>
</organism>
<dbReference type="InterPro" id="IPR000891">
    <property type="entry name" value="PYR_CT"/>
</dbReference>
<dbReference type="PROSITE" id="PS50991">
    <property type="entry name" value="PYR_CT"/>
    <property type="match status" value="1"/>
</dbReference>
<sequence length="99" mass="10834">MARRRISVMDTSFRDGFQSVYGARVFTADFLPAVEAARHAGFTHFEAGGGARFQSLYLYCNEDAFDMMDAFRTAVGTDAILQTLARGVNVVGLDSQPSD</sequence>
<accession>A0A382DUC1</accession>
<evidence type="ECO:0000259" key="1">
    <source>
        <dbReference type="PROSITE" id="PS50991"/>
    </source>
</evidence>
<proteinExistence type="predicted"/>
<feature type="domain" description="Pyruvate carboxyltransferase" evidence="1">
    <location>
        <begin position="6"/>
        <end position="99"/>
    </location>
</feature>
<dbReference type="AlphaFoldDB" id="A0A382DUC1"/>